<dbReference type="SUPFAM" id="SSF103473">
    <property type="entry name" value="MFS general substrate transporter"/>
    <property type="match status" value="1"/>
</dbReference>
<accession>A0A2S2DZH0</accession>
<feature type="transmembrane region" description="Helical" evidence="7">
    <location>
        <begin position="40"/>
        <end position="63"/>
    </location>
</feature>
<dbReference type="OrthoDB" id="9764259at2"/>
<dbReference type="PANTHER" id="PTHR23517:SF2">
    <property type="entry name" value="MULTIDRUG RESISTANCE PROTEIN MDTH"/>
    <property type="match status" value="1"/>
</dbReference>
<dbReference type="PROSITE" id="PS50850">
    <property type="entry name" value="MFS"/>
    <property type="match status" value="1"/>
</dbReference>
<dbReference type="GO" id="GO:0022857">
    <property type="term" value="F:transmembrane transporter activity"/>
    <property type="evidence" value="ECO:0007669"/>
    <property type="project" value="InterPro"/>
</dbReference>
<evidence type="ECO:0000256" key="4">
    <source>
        <dbReference type="ARBA" id="ARBA00022692"/>
    </source>
</evidence>
<dbReference type="EMBL" id="CP029347">
    <property type="protein sequence ID" value="AWL10776.1"/>
    <property type="molecule type" value="Genomic_DNA"/>
</dbReference>
<evidence type="ECO:0000256" key="1">
    <source>
        <dbReference type="ARBA" id="ARBA00004651"/>
    </source>
</evidence>
<keyword evidence="6 7" id="KW-0472">Membrane</keyword>
<evidence type="ECO:0000256" key="7">
    <source>
        <dbReference type="SAM" id="Phobius"/>
    </source>
</evidence>
<name>A0A2S2DZH0_9ALTE</name>
<reference evidence="9 10" key="1">
    <citation type="submission" date="2018-05" db="EMBL/GenBank/DDBJ databases">
        <title>Salinimonas sp. HMF8227 Genome sequencing and assembly.</title>
        <authorList>
            <person name="Kang H."/>
            <person name="Kang J."/>
            <person name="Cha I."/>
            <person name="Kim H."/>
            <person name="Joh K."/>
        </authorList>
    </citation>
    <scope>NUCLEOTIDE SEQUENCE [LARGE SCALE GENOMIC DNA]</scope>
    <source>
        <strain evidence="9 10">HMF8227</strain>
    </source>
</reference>
<dbReference type="PANTHER" id="PTHR23517">
    <property type="entry name" value="RESISTANCE PROTEIN MDTM, PUTATIVE-RELATED-RELATED"/>
    <property type="match status" value="1"/>
</dbReference>
<feature type="transmembrane region" description="Helical" evidence="7">
    <location>
        <begin position="99"/>
        <end position="119"/>
    </location>
</feature>
<dbReference type="PRINTS" id="PR01035">
    <property type="entry name" value="TCRTETA"/>
</dbReference>
<dbReference type="KEGG" id="salh:HMF8227_00268"/>
<feature type="transmembrane region" description="Helical" evidence="7">
    <location>
        <begin position="202"/>
        <end position="227"/>
    </location>
</feature>
<organism evidence="9 10">
    <name type="scientific">Saliniradius amylolyticus</name>
    <dbReference type="NCBI Taxonomy" id="2183582"/>
    <lineage>
        <taxon>Bacteria</taxon>
        <taxon>Pseudomonadati</taxon>
        <taxon>Pseudomonadota</taxon>
        <taxon>Gammaproteobacteria</taxon>
        <taxon>Alteromonadales</taxon>
        <taxon>Alteromonadaceae</taxon>
        <taxon>Saliniradius</taxon>
    </lineage>
</organism>
<dbReference type="Gene3D" id="1.20.1250.20">
    <property type="entry name" value="MFS general substrate transporter like domains"/>
    <property type="match status" value="1"/>
</dbReference>
<feature type="transmembrane region" description="Helical" evidence="7">
    <location>
        <begin position="159"/>
        <end position="181"/>
    </location>
</feature>
<keyword evidence="4 7" id="KW-0812">Transmembrane</keyword>
<gene>
    <name evidence="9" type="ORF">HMF8227_00268</name>
</gene>
<keyword evidence="2" id="KW-0813">Transport</keyword>
<evidence type="ECO:0000256" key="5">
    <source>
        <dbReference type="ARBA" id="ARBA00022989"/>
    </source>
</evidence>
<feature type="transmembrane region" description="Helical" evidence="7">
    <location>
        <begin position="75"/>
        <end position="93"/>
    </location>
</feature>
<feature type="transmembrane region" description="Helical" evidence="7">
    <location>
        <begin position="362"/>
        <end position="380"/>
    </location>
</feature>
<keyword evidence="10" id="KW-1185">Reference proteome</keyword>
<dbReference type="GO" id="GO:0005886">
    <property type="term" value="C:plasma membrane"/>
    <property type="evidence" value="ECO:0007669"/>
    <property type="project" value="UniProtKB-SubCell"/>
</dbReference>
<dbReference type="InterPro" id="IPR050171">
    <property type="entry name" value="MFS_Transporters"/>
</dbReference>
<feature type="transmembrane region" description="Helical" evidence="7">
    <location>
        <begin position="131"/>
        <end position="153"/>
    </location>
</feature>
<evidence type="ECO:0000256" key="3">
    <source>
        <dbReference type="ARBA" id="ARBA00022475"/>
    </source>
</evidence>
<evidence type="ECO:0000313" key="10">
    <source>
        <dbReference type="Proteomes" id="UP000245728"/>
    </source>
</evidence>
<feature type="transmembrane region" description="Helical" evidence="7">
    <location>
        <begin position="247"/>
        <end position="266"/>
    </location>
</feature>
<dbReference type="Proteomes" id="UP000245728">
    <property type="component" value="Chromosome"/>
</dbReference>
<evidence type="ECO:0000313" key="9">
    <source>
        <dbReference type="EMBL" id="AWL10776.1"/>
    </source>
</evidence>
<protein>
    <submittedName>
        <fullName evidence="9">Inner membrane transport protein YajR</fullName>
    </submittedName>
</protein>
<evidence type="ECO:0000256" key="2">
    <source>
        <dbReference type="ARBA" id="ARBA00022448"/>
    </source>
</evidence>
<evidence type="ECO:0000259" key="8">
    <source>
        <dbReference type="PROSITE" id="PS50850"/>
    </source>
</evidence>
<dbReference type="AlphaFoldDB" id="A0A2S2DZH0"/>
<sequence length="454" mass="49334">MNRLEIRGASSLASVYVLRMLGLFMVMPVLPILALEYADYTPLLLGLAIGGYGLTQALLQIPFGILSDKWGRKPVIMLGLGLFALGSAVAGLADSLWVVVLGRLLQGTGAIAGAVMALAGDISRDSERPKVMAIIGVAIGFSFYLSLLLGPMIGAGFGLTGLFLITALLALLCIPLVWWVVPDSVNLAPTGDTLPNWQKVRALFANATLMRLNLSVFVLHLLMTLLFVYLPTRFSEQGWSLAQHWQLYLPILIASVLGMVVLMRLARVRGVRAILMLSVGLLGLSLLGLALLPPYFTALLVLIWLFFSGFNYVEANLPALVSSLAPAGEKGSAMGIYASFQFAGAALGGVVAGGLSQWLSESWVLLFAALTCLVWLLWLMQGQFEQRHLKRYQLPLTGSPEQMQQLAKQLADWAGVRDLTLVPEERTLYLKVDGGQFSLKQARDFVSQQDKRDE</sequence>
<keyword evidence="5 7" id="KW-1133">Transmembrane helix</keyword>
<dbReference type="Pfam" id="PF07690">
    <property type="entry name" value="MFS_1"/>
    <property type="match status" value="2"/>
</dbReference>
<dbReference type="InterPro" id="IPR001958">
    <property type="entry name" value="Tet-R_TetA/multi-R_MdtG-like"/>
</dbReference>
<dbReference type="RefSeq" id="WP_109338465.1">
    <property type="nucleotide sequence ID" value="NZ_CP029347.1"/>
</dbReference>
<dbReference type="Gene3D" id="3.30.70.100">
    <property type="match status" value="1"/>
</dbReference>
<comment type="subcellular location">
    <subcellularLocation>
        <location evidence="1">Cell membrane</location>
        <topology evidence="1">Multi-pass membrane protein</topology>
    </subcellularLocation>
</comment>
<proteinExistence type="predicted"/>
<evidence type="ECO:0000256" key="6">
    <source>
        <dbReference type="ARBA" id="ARBA00023136"/>
    </source>
</evidence>
<keyword evidence="3" id="KW-1003">Cell membrane</keyword>
<feature type="transmembrane region" description="Helical" evidence="7">
    <location>
        <begin position="12"/>
        <end position="34"/>
    </location>
</feature>
<feature type="domain" description="Major facilitator superfamily (MFS) profile" evidence="8">
    <location>
        <begin position="8"/>
        <end position="387"/>
    </location>
</feature>
<dbReference type="InterPro" id="IPR036259">
    <property type="entry name" value="MFS_trans_sf"/>
</dbReference>
<dbReference type="InterPro" id="IPR011701">
    <property type="entry name" value="MFS"/>
</dbReference>
<feature type="transmembrane region" description="Helical" evidence="7">
    <location>
        <begin position="334"/>
        <end position="356"/>
    </location>
</feature>
<dbReference type="InterPro" id="IPR020846">
    <property type="entry name" value="MFS_dom"/>
</dbReference>
<dbReference type="CDD" id="cd17472">
    <property type="entry name" value="MFS_YajR_like"/>
    <property type="match status" value="1"/>
</dbReference>